<feature type="domain" description="EamA" evidence="7">
    <location>
        <begin position="167"/>
        <end position="307"/>
    </location>
</feature>
<feature type="transmembrane region" description="Helical" evidence="6">
    <location>
        <begin position="138"/>
        <end position="156"/>
    </location>
</feature>
<feature type="transmembrane region" description="Helical" evidence="6">
    <location>
        <begin position="192"/>
        <end position="214"/>
    </location>
</feature>
<dbReference type="KEGG" id="mgg:MPLG2_0175"/>
<evidence type="ECO:0000313" key="8">
    <source>
        <dbReference type="EMBL" id="SPD85211.1"/>
    </source>
</evidence>
<sequence length="316" mass="32330">MAEALAEVTEAPRVMRSGAVAGWTAALVSAAAFGTSGAFAKPLLASGWSAGAVVSVRLGLAAVVLLIPGLLALRGRWRLLLAHWRPLLAYGVFGGATAQVSFFNAVQYVPVALGLLLEYLGILLVVGWVALRTRRLPSRLTLVGVVVAIAGLVIVLDPGCMGALDPRGLAWGLLAAFGLAVYFVVSAREMTLPALTFVAVGLSIGTVAIVIAGVAGLMPLRATTADVVFVGVTLAWWVPLLELALVAAAAAYALGFVGVQHLGSTVASFVGLTEVLFAVLWAWLLLGELPGLPQLVGGVVLLAGVAAVQRGQALSS</sequence>
<evidence type="ECO:0000259" key="7">
    <source>
        <dbReference type="Pfam" id="PF00892"/>
    </source>
</evidence>
<evidence type="ECO:0000256" key="1">
    <source>
        <dbReference type="ARBA" id="ARBA00004141"/>
    </source>
</evidence>
<dbReference type="EMBL" id="LT985188">
    <property type="protein sequence ID" value="SPD85211.1"/>
    <property type="molecule type" value="Genomic_DNA"/>
</dbReference>
<dbReference type="PANTHER" id="PTHR32322:SF2">
    <property type="entry name" value="EAMA DOMAIN-CONTAINING PROTEIN"/>
    <property type="match status" value="1"/>
</dbReference>
<dbReference type="InterPro" id="IPR050638">
    <property type="entry name" value="AA-Vitamin_Transporters"/>
</dbReference>
<dbReference type="AlphaFoldDB" id="A0A2N9JAL6"/>
<dbReference type="Proteomes" id="UP000238164">
    <property type="component" value="Chromosome 1"/>
</dbReference>
<evidence type="ECO:0000256" key="5">
    <source>
        <dbReference type="ARBA" id="ARBA00023136"/>
    </source>
</evidence>
<dbReference type="Pfam" id="PF00892">
    <property type="entry name" value="EamA"/>
    <property type="match status" value="2"/>
</dbReference>
<gene>
    <name evidence="8" type="ORF">MPLG2_0175</name>
</gene>
<evidence type="ECO:0000256" key="3">
    <source>
        <dbReference type="ARBA" id="ARBA00022692"/>
    </source>
</evidence>
<feature type="transmembrane region" description="Helical" evidence="6">
    <location>
        <begin position="234"/>
        <end position="254"/>
    </location>
</feature>
<dbReference type="PANTHER" id="PTHR32322">
    <property type="entry name" value="INNER MEMBRANE TRANSPORTER"/>
    <property type="match status" value="1"/>
</dbReference>
<feature type="transmembrane region" description="Helical" evidence="6">
    <location>
        <begin position="266"/>
        <end position="286"/>
    </location>
</feature>
<evidence type="ECO:0000256" key="4">
    <source>
        <dbReference type="ARBA" id="ARBA00022989"/>
    </source>
</evidence>
<proteinExistence type="inferred from homology"/>
<keyword evidence="9" id="KW-1185">Reference proteome</keyword>
<feature type="transmembrane region" description="Helical" evidence="6">
    <location>
        <begin position="20"/>
        <end position="40"/>
    </location>
</feature>
<reference evidence="8 9" key="1">
    <citation type="submission" date="2018-02" db="EMBL/GenBank/DDBJ databases">
        <authorList>
            <person name="Cohen D.B."/>
            <person name="Kent A.D."/>
        </authorList>
    </citation>
    <scope>NUCLEOTIDE SEQUENCE [LARGE SCALE GENOMIC DNA]</scope>
    <source>
        <strain evidence="8">1</strain>
    </source>
</reference>
<organism evidence="8 9">
    <name type="scientific">Micropruina glycogenica</name>
    <dbReference type="NCBI Taxonomy" id="75385"/>
    <lineage>
        <taxon>Bacteria</taxon>
        <taxon>Bacillati</taxon>
        <taxon>Actinomycetota</taxon>
        <taxon>Actinomycetes</taxon>
        <taxon>Propionibacteriales</taxon>
        <taxon>Nocardioidaceae</taxon>
        <taxon>Micropruina</taxon>
    </lineage>
</organism>
<name>A0A2N9JAL6_9ACTN</name>
<dbReference type="InterPro" id="IPR000620">
    <property type="entry name" value="EamA_dom"/>
</dbReference>
<protein>
    <submittedName>
        <fullName evidence="8">Threonine/homoserine efflux transporter RhtA</fullName>
    </submittedName>
</protein>
<feature type="transmembrane region" description="Helical" evidence="6">
    <location>
        <begin position="52"/>
        <end position="75"/>
    </location>
</feature>
<dbReference type="InterPro" id="IPR037185">
    <property type="entry name" value="EmrE-like"/>
</dbReference>
<accession>A0A2N9JAL6</accession>
<feature type="transmembrane region" description="Helical" evidence="6">
    <location>
        <begin position="168"/>
        <end position="185"/>
    </location>
</feature>
<keyword evidence="4 6" id="KW-1133">Transmembrane helix</keyword>
<comment type="similarity">
    <text evidence="2">Belongs to the EamA transporter family.</text>
</comment>
<keyword evidence="3 6" id="KW-0812">Transmembrane</keyword>
<comment type="subcellular location">
    <subcellularLocation>
        <location evidence="1">Membrane</location>
        <topology evidence="1">Multi-pass membrane protein</topology>
    </subcellularLocation>
</comment>
<dbReference type="SUPFAM" id="SSF103481">
    <property type="entry name" value="Multidrug resistance efflux transporter EmrE"/>
    <property type="match status" value="2"/>
</dbReference>
<dbReference type="GO" id="GO:0016020">
    <property type="term" value="C:membrane"/>
    <property type="evidence" value="ECO:0007669"/>
    <property type="project" value="UniProtKB-SubCell"/>
</dbReference>
<keyword evidence="5 6" id="KW-0472">Membrane</keyword>
<evidence type="ECO:0000313" key="9">
    <source>
        <dbReference type="Proteomes" id="UP000238164"/>
    </source>
</evidence>
<evidence type="ECO:0000256" key="6">
    <source>
        <dbReference type="SAM" id="Phobius"/>
    </source>
</evidence>
<evidence type="ECO:0000256" key="2">
    <source>
        <dbReference type="ARBA" id="ARBA00007362"/>
    </source>
</evidence>
<feature type="transmembrane region" description="Helical" evidence="6">
    <location>
        <begin position="292"/>
        <end position="308"/>
    </location>
</feature>
<feature type="domain" description="EamA" evidence="7">
    <location>
        <begin position="24"/>
        <end position="156"/>
    </location>
</feature>
<feature type="transmembrane region" description="Helical" evidence="6">
    <location>
        <begin position="87"/>
        <end position="106"/>
    </location>
</feature>
<feature type="transmembrane region" description="Helical" evidence="6">
    <location>
        <begin position="112"/>
        <end position="131"/>
    </location>
</feature>